<evidence type="ECO:0000313" key="3">
    <source>
        <dbReference type="Proteomes" id="UP000828390"/>
    </source>
</evidence>
<feature type="region of interest" description="Disordered" evidence="1">
    <location>
        <begin position="1"/>
        <end position="116"/>
    </location>
</feature>
<sequence>MAERESSNAEEAANVVTQRRSKRKRVIPRKSLDFVTLQQQADEDSSTSTPASEESDRPVAAGKGKKRVSVASKARGGKRGSRKTRGRCFEGDEEERLVLLHEQRKKQADDTRVATP</sequence>
<comment type="caution">
    <text evidence="2">The sequence shown here is derived from an EMBL/GenBank/DDBJ whole genome shotgun (WGS) entry which is preliminary data.</text>
</comment>
<gene>
    <name evidence="2" type="ORF">DPMN_174903</name>
</gene>
<reference evidence="2" key="1">
    <citation type="journal article" date="2019" name="bioRxiv">
        <title>The Genome of the Zebra Mussel, Dreissena polymorpha: A Resource for Invasive Species Research.</title>
        <authorList>
            <person name="McCartney M.A."/>
            <person name="Auch B."/>
            <person name="Kono T."/>
            <person name="Mallez S."/>
            <person name="Zhang Y."/>
            <person name="Obille A."/>
            <person name="Becker A."/>
            <person name="Abrahante J.E."/>
            <person name="Garbe J."/>
            <person name="Badalamenti J.P."/>
            <person name="Herman A."/>
            <person name="Mangelson H."/>
            <person name="Liachko I."/>
            <person name="Sullivan S."/>
            <person name="Sone E.D."/>
            <person name="Koren S."/>
            <person name="Silverstein K.A.T."/>
            <person name="Beckman K.B."/>
            <person name="Gohl D.M."/>
        </authorList>
    </citation>
    <scope>NUCLEOTIDE SEQUENCE</scope>
    <source>
        <strain evidence="2">Duluth1</strain>
        <tissue evidence="2">Whole animal</tissue>
    </source>
</reference>
<feature type="compositionally biased region" description="Basic residues" evidence="1">
    <location>
        <begin position="75"/>
        <end position="86"/>
    </location>
</feature>
<organism evidence="2 3">
    <name type="scientific">Dreissena polymorpha</name>
    <name type="common">Zebra mussel</name>
    <name type="synonym">Mytilus polymorpha</name>
    <dbReference type="NCBI Taxonomy" id="45954"/>
    <lineage>
        <taxon>Eukaryota</taxon>
        <taxon>Metazoa</taxon>
        <taxon>Spiralia</taxon>
        <taxon>Lophotrochozoa</taxon>
        <taxon>Mollusca</taxon>
        <taxon>Bivalvia</taxon>
        <taxon>Autobranchia</taxon>
        <taxon>Heteroconchia</taxon>
        <taxon>Euheterodonta</taxon>
        <taxon>Imparidentia</taxon>
        <taxon>Neoheterodontei</taxon>
        <taxon>Myida</taxon>
        <taxon>Dreissenoidea</taxon>
        <taxon>Dreissenidae</taxon>
        <taxon>Dreissena</taxon>
    </lineage>
</organism>
<evidence type="ECO:0000313" key="2">
    <source>
        <dbReference type="EMBL" id="KAH3773541.1"/>
    </source>
</evidence>
<accession>A0A9D4IFJ5</accession>
<name>A0A9D4IFJ5_DREPO</name>
<feature type="compositionally biased region" description="Basic and acidic residues" evidence="1">
    <location>
        <begin position="96"/>
        <end position="116"/>
    </location>
</feature>
<dbReference type="AlphaFoldDB" id="A0A9D4IFJ5"/>
<dbReference type="EMBL" id="JAIWYP010000009">
    <property type="protein sequence ID" value="KAH3773541.1"/>
    <property type="molecule type" value="Genomic_DNA"/>
</dbReference>
<dbReference type="Proteomes" id="UP000828390">
    <property type="component" value="Unassembled WGS sequence"/>
</dbReference>
<evidence type="ECO:0000256" key="1">
    <source>
        <dbReference type="SAM" id="MobiDB-lite"/>
    </source>
</evidence>
<feature type="compositionally biased region" description="Basic residues" evidence="1">
    <location>
        <begin position="19"/>
        <end position="28"/>
    </location>
</feature>
<proteinExistence type="predicted"/>
<feature type="compositionally biased region" description="Polar residues" evidence="1">
    <location>
        <begin position="36"/>
        <end position="52"/>
    </location>
</feature>
<keyword evidence="3" id="KW-1185">Reference proteome</keyword>
<protein>
    <submittedName>
        <fullName evidence="2">Uncharacterized protein</fullName>
    </submittedName>
</protein>
<reference evidence="2" key="2">
    <citation type="submission" date="2020-11" db="EMBL/GenBank/DDBJ databases">
        <authorList>
            <person name="McCartney M.A."/>
            <person name="Auch B."/>
            <person name="Kono T."/>
            <person name="Mallez S."/>
            <person name="Becker A."/>
            <person name="Gohl D.M."/>
            <person name="Silverstein K.A.T."/>
            <person name="Koren S."/>
            <person name="Bechman K.B."/>
            <person name="Herman A."/>
            <person name="Abrahante J.E."/>
            <person name="Garbe J."/>
        </authorList>
    </citation>
    <scope>NUCLEOTIDE SEQUENCE</scope>
    <source>
        <strain evidence="2">Duluth1</strain>
        <tissue evidence="2">Whole animal</tissue>
    </source>
</reference>